<organism evidence="2 5">
    <name type="scientific">Marinomonas gallaica</name>
    <dbReference type="NCBI Taxonomy" id="1806667"/>
    <lineage>
        <taxon>Bacteria</taxon>
        <taxon>Pseudomonadati</taxon>
        <taxon>Pseudomonadota</taxon>
        <taxon>Gammaproteobacteria</taxon>
        <taxon>Oceanospirillales</taxon>
        <taxon>Oceanospirillaceae</taxon>
        <taxon>Marinomonas</taxon>
    </lineage>
</organism>
<dbReference type="PANTHER" id="PTHR30267">
    <property type="entry name" value="PROTEIN KINASE PRKA"/>
    <property type="match status" value="1"/>
</dbReference>
<name>A0A1C3JQG1_9GAMM</name>
<gene>
    <name evidence="2" type="ORF">MGA5115_01513</name>
    <name evidence="3" type="ORF">MGA5116_00167</name>
</gene>
<dbReference type="Proteomes" id="UP000092871">
    <property type="component" value="Unassembled WGS sequence"/>
</dbReference>
<proteinExistence type="predicted"/>
<dbReference type="EMBL" id="FLRA01000011">
    <property type="protein sequence ID" value="SBT17402.1"/>
    <property type="molecule type" value="Genomic_DNA"/>
</dbReference>
<evidence type="ECO:0000313" key="4">
    <source>
        <dbReference type="Proteomes" id="UP000092840"/>
    </source>
</evidence>
<accession>A0A1C3JQG1</accession>
<sequence length="102" mass="11707">MSIFDHVQSRFDAQKEEELSLDEYLTLCKDNPAAYASAPERLLMAIGEPEVIDTSKDSRSSRIFSNKLIKRYPTFEHFHGMEDSIEKNSRFFNACSAGARRI</sequence>
<dbReference type="Pfam" id="PF08298">
    <property type="entry name" value="AAA_PrkA"/>
    <property type="match status" value="1"/>
</dbReference>
<evidence type="ECO:0000313" key="3">
    <source>
        <dbReference type="EMBL" id="SBT19594.1"/>
    </source>
</evidence>
<evidence type="ECO:0000259" key="1">
    <source>
        <dbReference type="Pfam" id="PF08298"/>
    </source>
</evidence>
<evidence type="ECO:0000313" key="5">
    <source>
        <dbReference type="Proteomes" id="UP000092871"/>
    </source>
</evidence>
<dbReference type="Proteomes" id="UP000092840">
    <property type="component" value="Unassembled WGS sequence"/>
</dbReference>
<dbReference type="GO" id="GO:0004672">
    <property type="term" value="F:protein kinase activity"/>
    <property type="evidence" value="ECO:0007669"/>
    <property type="project" value="TreeGrafter"/>
</dbReference>
<dbReference type="AlphaFoldDB" id="A0A1C3JQG1"/>
<dbReference type="PANTHER" id="PTHR30267:SF2">
    <property type="entry name" value="PROTEIN PRKA"/>
    <property type="match status" value="1"/>
</dbReference>
<protein>
    <submittedName>
        <fullName evidence="2">PrkA AAA domain protein</fullName>
    </submittedName>
</protein>
<keyword evidence="4" id="KW-1185">Reference proteome</keyword>
<dbReference type="EMBL" id="FLRB01000002">
    <property type="protein sequence ID" value="SBT19594.1"/>
    <property type="molecule type" value="Genomic_DNA"/>
</dbReference>
<evidence type="ECO:0000313" key="2">
    <source>
        <dbReference type="EMBL" id="SBT17402.1"/>
    </source>
</evidence>
<feature type="domain" description="PrkA AAA" evidence="1">
    <location>
        <begin position="20"/>
        <end position="98"/>
    </location>
</feature>
<reference evidence="2 5" key="2">
    <citation type="submission" date="2016-06" db="EMBL/GenBank/DDBJ databases">
        <authorList>
            <person name="Kjaerup R.B."/>
            <person name="Dalgaard T.S."/>
            <person name="Juul-Madsen H.R."/>
        </authorList>
    </citation>
    <scope>NUCLEOTIDE SEQUENCE [LARGE SCALE GENOMIC DNA]</scope>
    <source>
        <strain evidence="2 5">CECT 5115</strain>
    </source>
</reference>
<dbReference type="InterPro" id="IPR013153">
    <property type="entry name" value="Prk_AAA"/>
</dbReference>
<reference evidence="3 4" key="1">
    <citation type="submission" date="2016-06" db="EMBL/GenBank/DDBJ databases">
        <authorList>
            <person name="Rodrigo-Torres L."/>
            <person name="Arahal D.R."/>
        </authorList>
    </citation>
    <scope>NUCLEOTIDE SEQUENCE [LARGE SCALE GENOMIC DNA]</scope>
    <source>
        <strain evidence="3 4">CECT 5116</strain>
    </source>
</reference>